<dbReference type="InterPro" id="IPR015943">
    <property type="entry name" value="WD40/YVTN_repeat-like_dom_sf"/>
</dbReference>
<protein>
    <submittedName>
        <fullName evidence="2">Lactonase family protein</fullName>
    </submittedName>
</protein>
<dbReference type="Proteomes" id="UP001344632">
    <property type="component" value="Unassembled WGS sequence"/>
</dbReference>
<dbReference type="RefSeq" id="WP_326090847.1">
    <property type="nucleotide sequence ID" value="NZ_JARLKZ010000021.1"/>
</dbReference>
<dbReference type="PANTHER" id="PTHR30344:SF1">
    <property type="entry name" value="6-PHOSPHOGLUCONOLACTONASE"/>
    <property type="match status" value="1"/>
</dbReference>
<dbReference type="Pfam" id="PF10282">
    <property type="entry name" value="Lactonase"/>
    <property type="match status" value="1"/>
</dbReference>
<gene>
    <name evidence="2" type="ORF">P4H66_25205</name>
</gene>
<dbReference type="InterPro" id="IPR011048">
    <property type="entry name" value="Haem_d1_sf"/>
</dbReference>
<accession>A0ABU6GTS9</accession>
<dbReference type="InterPro" id="IPR019405">
    <property type="entry name" value="Lactonase_7-beta_prop"/>
</dbReference>
<dbReference type="Gene3D" id="2.130.10.10">
    <property type="entry name" value="YVTN repeat-like/Quinoprotein amine dehydrogenase"/>
    <property type="match status" value="1"/>
</dbReference>
<evidence type="ECO:0000256" key="1">
    <source>
        <dbReference type="ARBA" id="ARBA00005564"/>
    </source>
</evidence>
<name>A0ABU6GTS9_9BACL</name>
<organism evidence="2 3">
    <name type="scientific">Paenibacillus dokdonensis</name>
    <dbReference type="NCBI Taxonomy" id="2567944"/>
    <lineage>
        <taxon>Bacteria</taxon>
        <taxon>Bacillati</taxon>
        <taxon>Bacillota</taxon>
        <taxon>Bacilli</taxon>
        <taxon>Bacillales</taxon>
        <taxon>Paenibacillaceae</taxon>
        <taxon>Paenibacillus</taxon>
    </lineage>
</organism>
<dbReference type="InterPro" id="IPR050282">
    <property type="entry name" value="Cycloisomerase_2"/>
</dbReference>
<evidence type="ECO:0000313" key="3">
    <source>
        <dbReference type="Proteomes" id="UP001344632"/>
    </source>
</evidence>
<comment type="similarity">
    <text evidence="1">Belongs to the cycloisomerase 2 family.</text>
</comment>
<dbReference type="PANTHER" id="PTHR30344">
    <property type="entry name" value="6-PHOSPHOGLUCONOLACTONASE-RELATED"/>
    <property type="match status" value="1"/>
</dbReference>
<evidence type="ECO:0000313" key="2">
    <source>
        <dbReference type="EMBL" id="MEC0243114.1"/>
    </source>
</evidence>
<comment type="caution">
    <text evidence="2">The sequence shown here is derived from an EMBL/GenBank/DDBJ whole genome shotgun (WGS) entry which is preliminary data.</text>
</comment>
<dbReference type="EMBL" id="JARLKZ010000021">
    <property type="protein sequence ID" value="MEC0243114.1"/>
    <property type="molecule type" value="Genomic_DNA"/>
</dbReference>
<proteinExistence type="inferred from homology"/>
<reference evidence="2 3" key="1">
    <citation type="submission" date="2023-03" db="EMBL/GenBank/DDBJ databases">
        <title>Bacillus Genome Sequencing.</title>
        <authorList>
            <person name="Dunlap C."/>
        </authorList>
    </citation>
    <scope>NUCLEOTIDE SEQUENCE [LARGE SCALE GENOMIC DNA]</scope>
    <source>
        <strain evidence="2 3">BD-525</strain>
    </source>
</reference>
<sequence length="356" mass="39298">MTVDNQRMLVFVGSYAEESSDGVYVYEFDETNGELTRLDQVAGLKNPTFLNVDTPQRRLYAISESAAADGTKLSDAVSYHILPAEGKLVETSRANALNGPSCHIQRSGDNHYLTLASYHKGSVSLVELKEDGTVGQVLDIREHKGQQPDQISHVHSSFYSPDQRFLFVCDLGLDTIFTYRIDGAEGKLVLQGEAKVKKGAGPRHLVFHPNGKFAYVINELHSTVTAFRYDADKGILSEIETVSTLPADTNMENGCAEITMSEDGRFLYGSNRGHDSIVVYAVDPETGKLDTVQHVSTEGKHPRHFSIVPAGRYVLTVNRDTNNLVVFTRDSETGKLSYTGKSVEISKPVCVWADRF</sequence>
<dbReference type="SUPFAM" id="SSF51004">
    <property type="entry name" value="C-terminal (heme d1) domain of cytochrome cd1-nitrite reductase"/>
    <property type="match status" value="1"/>
</dbReference>
<keyword evidence="3" id="KW-1185">Reference proteome</keyword>